<dbReference type="EMBL" id="JAHKKG010000001">
    <property type="protein sequence ID" value="MBU2661928.1"/>
    <property type="molecule type" value="Genomic_DNA"/>
</dbReference>
<dbReference type="RefSeq" id="WP_215783937.1">
    <property type="nucleotide sequence ID" value="NZ_JAHKKG010000001.1"/>
</dbReference>
<evidence type="ECO:0000313" key="4">
    <source>
        <dbReference type="Proteomes" id="UP001519654"/>
    </source>
</evidence>
<gene>
    <name evidence="3" type="ORF">KOI35_00255</name>
</gene>
<dbReference type="Gene3D" id="3.40.50.720">
    <property type="entry name" value="NAD(P)-binding Rossmann-like Domain"/>
    <property type="match status" value="1"/>
</dbReference>
<evidence type="ECO:0000259" key="2">
    <source>
        <dbReference type="Pfam" id="PF03807"/>
    </source>
</evidence>
<dbReference type="Proteomes" id="UP001519654">
    <property type="component" value="Unassembled WGS sequence"/>
</dbReference>
<evidence type="ECO:0000256" key="1">
    <source>
        <dbReference type="ARBA" id="ARBA00023002"/>
    </source>
</evidence>
<evidence type="ECO:0000313" key="3">
    <source>
        <dbReference type="EMBL" id="MBU2661928.1"/>
    </source>
</evidence>
<keyword evidence="1" id="KW-0560">Oxidoreductase</keyword>
<comment type="caution">
    <text evidence="3">The sequence shown here is derived from an EMBL/GenBank/DDBJ whole genome shotgun (WGS) entry which is preliminary data.</text>
</comment>
<dbReference type="InterPro" id="IPR051267">
    <property type="entry name" value="STEAP_metalloreductase"/>
</dbReference>
<sequence>MKIAVIGTGMVGRGLAGRLARLGHDVVVGTRDADATAGRSDFQEWQQAHPDVGLLPFAQAGAFGELVINASAGASSLAALDAVGADNLDGKVLLDLAIPLDLSQGLPPTLLIAADDSLGERIQRAFPGARVVKSLHTMYFEIMIDPARIPGPHSVFVAGEDAAAKKTVSELLGEFGWPQDAIIDLGGITTARGTEMYSRLYFDLVGAFGDFNFTINVVRAA</sequence>
<dbReference type="Pfam" id="PF03807">
    <property type="entry name" value="F420_oxidored"/>
    <property type="match status" value="1"/>
</dbReference>
<proteinExistence type="predicted"/>
<reference evidence="3 4" key="1">
    <citation type="submission" date="2021-06" db="EMBL/GenBank/DDBJ databases">
        <title>Actinoplanes lichenicola sp. nov., and Actinoplanes ovalisporus sp. nov., isolated from lichen in Thailand.</title>
        <authorList>
            <person name="Saeng-In P."/>
            <person name="Kanchanasin P."/>
            <person name="Yuki M."/>
            <person name="Kudo T."/>
            <person name="Ohkuma M."/>
            <person name="Phongsopitanun W."/>
            <person name="Tanasupawat S."/>
        </authorList>
    </citation>
    <scope>NUCLEOTIDE SEQUENCE [LARGE SCALE GENOMIC DNA]</scope>
    <source>
        <strain evidence="3 4">NBRC 110975</strain>
    </source>
</reference>
<feature type="domain" description="Pyrroline-5-carboxylate reductase catalytic N-terminal" evidence="2">
    <location>
        <begin position="2"/>
        <end position="97"/>
    </location>
</feature>
<organism evidence="3 4">
    <name type="scientific">Paractinoplanes bogorensis</name>
    <dbReference type="NCBI Taxonomy" id="1610840"/>
    <lineage>
        <taxon>Bacteria</taxon>
        <taxon>Bacillati</taxon>
        <taxon>Actinomycetota</taxon>
        <taxon>Actinomycetes</taxon>
        <taxon>Micromonosporales</taxon>
        <taxon>Micromonosporaceae</taxon>
        <taxon>Paractinoplanes</taxon>
    </lineage>
</organism>
<dbReference type="InterPro" id="IPR036291">
    <property type="entry name" value="NAD(P)-bd_dom_sf"/>
</dbReference>
<keyword evidence="4" id="KW-1185">Reference proteome</keyword>
<accession>A0ABS5YF52</accession>
<protein>
    <submittedName>
        <fullName evidence="3">NAD(P)-binding domain-containing protein</fullName>
    </submittedName>
</protein>
<name>A0ABS5YF52_9ACTN</name>
<dbReference type="PANTHER" id="PTHR14239">
    <property type="entry name" value="DUDULIN-RELATED"/>
    <property type="match status" value="1"/>
</dbReference>
<dbReference type="InterPro" id="IPR028939">
    <property type="entry name" value="P5C_Rdtase_cat_N"/>
</dbReference>
<dbReference type="SUPFAM" id="SSF51735">
    <property type="entry name" value="NAD(P)-binding Rossmann-fold domains"/>
    <property type="match status" value="1"/>
</dbReference>